<dbReference type="SMART" id="SM00849">
    <property type="entry name" value="Lactamase_B"/>
    <property type="match status" value="1"/>
</dbReference>
<evidence type="ECO:0000259" key="3">
    <source>
        <dbReference type="SMART" id="SM00849"/>
    </source>
</evidence>
<name>A0ABS9EJI8_9BACT</name>
<dbReference type="HAMAP" id="MF_00457">
    <property type="entry name" value="UPF0173"/>
    <property type="match status" value="1"/>
</dbReference>
<protein>
    <recommendedName>
        <fullName evidence="2">UPF0173 metal-dependent hydrolase L2W38_00855</fullName>
    </recommendedName>
</protein>
<evidence type="ECO:0000256" key="2">
    <source>
        <dbReference type="HAMAP-Rule" id="MF_00457"/>
    </source>
</evidence>
<dbReference type="GO" id="GO:0016787">
    <property type="term" value="F:hydrolase activity"/>
    <property type="evidence" value="ECO:0007669"/>
    <property type="project" value="UniProtKB-KW"/>
</dbReference>
<reference evidence="4 5" key="1">
    <citation type="submission" date="2022-01" db="EMBL/GenBank/DDBJ databases">
        <title>Dethiosulfovibrio faecalis sp. nov., a novel proteolytic, non-sulfur-reducing bacterium isolated from a marine aquaculture solid waste bioreactor.</title>
        <authorList>
            <person name="Grabowski S."/>
            <person name="Apolinario E."/>
            <person name="Schneider N."/>
            <person name="Marshall C.W."/>
            <person name="Sowers K.R."/>
        </authorList>
    </citation>
    <scope>NUCLEOTIDE SEQUENCE [LARGE SCALE GENOMIC DNA]</scope>
    <source>
        <strain evidence="4 5">DSM 12537</strain>
    </source>
</reference>
<dbReference type="Gene3D" id="3.60.15.10">
    <property type="entry name" value="Ribonuclease Z/Hydroxyacylglutathione hydrolase-like"/>
    <property type="match status" value="1"/>
</dbReference>
<evidence type="ECO:0000256" key="1">
    <source>
        <dbReference type="ARBA" id="ARBA00022801"/>
    </source>
</evidence>
<evidence type="ECO:0000313" key="5">
    <source>
        <dbReference type="Proteomes" id="UP001200430"/>
    </source>
</evidence>
<dbReference type="InterPro" id="IPR001279">
    <property type="entry name" value="Metallo-B-lactamas"/>
</dbReference>
<dbReference type="Proteomes" id="UP001200430">
    <property type="component" value="Unassembled WGS sequence"/>
</dbReference>
<comment type="similarity">
    <text evidence="2">Belongs to the UPF0173 family.</text>
</comment>
<dbReference type="InterPro" id="IPR050114">
    <property type="entry name" value="UPF0173_UPF0282_UlaG_hydrolase"/>
</dbReference>
<accession>A0ABS9EJI8</accession>
<dbReference type="PANTHER" id="PTHR43546">
    <property type="entry name" value="UPF0173 METAL-DEPENDENT HYDROLASE MJ1163-RELATED"/>
    <property type="match status" value="1"/>
</dbReference>
<dbReference type="PANTHER" id="PTHR43546:SF3">
    <property type="entry name" value="UPF0173 METAL-DEPENDENT HYDROLASE MJ1163"/>
    <property type="match status" value="1"/>
</dbReference>
<dbReference type="NCBIfam" id="NF001911">
    <property type="entry name" value="PRK00685.1"/>
    <property type="match status" value="1"/>
</dbReference>
<keyword evidence="5" id="KW-1185">Reference proteome</keyword>
<proteinExistence type="inferred from homology"/>
<organism evidence="4 5">
    <name type="scientific">Dethiosulfovibrio marinus</name>
    <dbReference type="NCBI Taxonomy" id="133532"/>
    <lineage>
        <taxon>Bacteria</taxon>
        <taxon>Thermotogati</taxon>
        <taxon>Synergistota</taxon>
        <taxon>Synergistia</taxon>
        <taxon>Synergistales</taxon>
        <taxon>Dethiosulfovibrionaceae</taxon>
        <taxon>Dethiosulfovibrio</taxon>
    </lineage>
</organism>
<dbReference type="RefSeq" id="WP_236097714.1">
    <property type="nucleotide sequence ID" value="NZ_JAKGUD010000001.1"/>
</dbReference>
<dbReference type="SUPFAM" id="SSF56281">
    <property type="entry name" value="Metallo-hydrolase/oxidoreductase"/>
    <property type="match status" value="1"/>
</dbReference>
<dbReference type="InterPro" id="IPR036866">
    <property type="entry name" value="RibonucZ/Hydroxyglut_hydro"/>
</dbReference>
<dbReference type="Pfam" id="PF12706">
    <property type="entry name" value="Lactamase_B_2"/>
    <property type="match status" value="1"/>
</dbReference>
<comment type="caution">
    <text evidence="4">The sequence shown here is derived from an EMBL/GenBank/DDBJ whole genome shotgun (WGS) entry which is preliminary data.</text>
</comment>
<dbReference type="InterPro" id="IPR022877">
    <property type="entry name" value="UPF0173"/>
</dbReference>
<keyword evidence="1 2" id="KW-0378">Hydrolase</keyword>
<feature type="domain" description="Metallo-beta-lactamase" evidence="3">
    <location>
        <begin position="7"/>
        <end position="191"/>
    </location>
</feature>
<dbReference type="EMBL" id="JAKGUD010000001">
    <property type="protein sequence ID" value="MCF4141368.1"/>
    <property type="molecule type" value="Genomic_DNA"/>
</dbReference>
<sequence length="234" mass="25226">MLVRYLGHSAFHVRGESVSFLIDPFLTGNPKAVGKIDDFDDVDYIFVTHGHGDHIGDTQEIARRSGATVVCNYEISVYLSRSGTRCHAMHIGGSFEFPFGKVKMTPALHGSDIDSPDGMIPGGAAGGFVIEVDGRRLYHSGDTGLTLDMGLLKEEEIEVAMLPIGGNFTMDVEDAAKAANLIRPNHVIPMHYDTFEVIEASPEEFAAAVSGTVDVVIMASGESVEFPLVEVLDQ</sequence>
<gene>
    <name evidence="4" type="ORF">L2W38_00855</name>
</gene>
<evidence type="ECO:0000313" key="4">
    <source>
        <dbReference type="EMBL" id="MCF4141368.1"/>
    </source>
</evidence>